<feature type="domain" description="Recombinase" evidence="3">
    <location>
        <begin position="215"/>
        <end position="330"/>
    </location>
</feature>
<dbReference type="Gene3D" id="3.40.50.1390">
    <property type="entry name" value="Resolvase, N-terminal catalytic domain"/>
    <property type="match status" value="1"/>
</dbReference>
<dbReference type="OrthoDB" id="4500247at2"/>
<evidence type="ECO:0000313" key="4">
    <source>
        <dbReference type="EMBL" id="TDD59677.1"/>
    </source>
</evidence>
<dbReference type="GO" id="GO:0000150">
    <property type="term" value="F:DNA strand exchange activity"/>
    <property type="evidence" value="ECO:0007669"/>
    <property type="project" value="InterPro"/>
</dbReference>
<feature type="compositionally biased region" description="Basic and acidic residues" evidence="1">
    <location>
        <begin position="1"/>
        <end position="10"/>
    </location>
</feature>
<gene>
    <name evidence="4" type="ORF">E1298_46500</name>
</gene>
<comment type="caution">
    <text evidence="4">The sequence shown here is derived from an EMBL/GenBank/DDBJ whole genome shotgun (WGS) entry which is preliminary data.</text>
</comment>
<keyword evidence="5" id="KW-1185">Reference proteome</keyword>
<name>A0A4V2YPY6_9ACTN</name>
<feature type="region of interest" description="Disordered" evidence="1">
    <location>
        <begin position="1"/>
        <end position="29"/>
    </location>
</feature>
<dbReference type="InterPro" id="IPR036162">
    <property type="entry name" value="Resolvase-like_N_sf"/>
</dbReference>
<evidence type="ECO:0000313" key="5">
    <source>
        <dbReference type="Proteomes" id="UP000294513"/>
    </source>
</evidence>
<dbReference type="InterPro" id="IPR038109">
    <property type="entry name" value="DNA_bind_recomb_sf"/>
</dbReference>
<dbReference type="EMBL" id="SMKU01000650">
    <property type="protein sequence ID" value="TDD59677.1"/>
    <property type="molecule type" value="Genomic_DNA"/>
</dbReference>
<proteinExistence type="predicted"/>
<dbReference type="SMART" id="SM00857">
    <property type="entry name" value="Resolvase"/>
    <property type="match status" value="1"/>
</dbReference>
<dbReference type="Proteomes" id="UP000294513">
    <property type="component" value="Unassembled WGS sequence"/>
</dbReference>
<evidence type="ECO:0000259" key="3">
    <source>
        <dbReference type="PROSITE" id="PS51737"/>
    </source>
</evidence>
<dbReference type="InterPro" id="IPR006119">
    <property type="entry name" value="Resolv_N"/>
</dbReference>
<dbReference type="SUPFAM" id="SSF53041">
    <property type="entry name" value="Resolvase-like"/>
    <property type="match status" value="1"/>
</dbReference>
<dbReference type="PANTHER" id="PTHR30461">
    <property type="entry name" value="DNA-INVERTASE FROM LAMBDOID PROPHAGE"/>
    <property type="match status" value="1"/>
</dbReference>
<dbReference type="AlphaFoldDB" id="A0A4V2YPY6"/>
<dbReference type="PANTHER" id="PTHR30461:SF23">
    <property type="entry name" value="DNA RECOMBINASE-RELATED"/>
    <property type="match status" value="1"/>
</dbReference>
<dbReference type="PROSITE" id="PS51737">
    <property type="entry name" value="RECOMBINASE_DNA_BIND"/>
    <property type="match status" value="1"/>
</dbReference>
<dbReference type="Pfam" id="PF07508">
    <property type="entry name" value="Recombinase"/>
    <property type="match status" value="1"/>
</dbReference>
<evidence type="ECO:0000256" key="1">
    <source>
        <dbReference type="SAM" id="MobiDB-lite"/>
    </source>
</evidence>
<feature type="domain" description="Resolvase/invertase-type recombinase catalytic" evidence="2">
    <location>
        <begin position="59"/>
        <end position="208"/>
    </location>
</feature>
<organism evidence="4 5">
    <name type="scientific">Actinomadura rubrisoli</name>
    <dbReference type="NCBI Taxonomy" id="2530368"/>
    <lineage>
        <taxon>Bacteria</taxon>
        <taxon>Bacillati</taxon>
        <taxon>Actinomycetota</taxon>
        <taxon>Actinomycetes</taxon>
        <taxon>Streptosporangiales</taxon>
        <taxon>Thermomonosporaceae</taxon>
        <taxon>Actinomadura</taxon>
    </lineage>
</organism>
<dbReference type="GO" id="GO:0003677">
    <property type="term" value="F:DNA binding"/>
    <property type="evidence" value="ECO:0007669"/>
    <property type="project" value="InterPro"/>
</dbReference>
<evidence type="ECO:0008006" key="6">
    <source>
        <dbReference type="Google" id="ProtNLM"/>
    </source>
</evidence>
<evidence type="ECO:0000259" key="2">
    <source>
        <dbReference type="PROSITE" id="PS51736"/>
    </source>
</evidence>
<dbReference type="InterPro" id="IPR050639">
    <property type="entry name" value="SSR_resolvase"/>
</dbReference>
<dbReference type="InterPro" id="IPR011109">
    <property type="entry name" value="DNA_bind_recombinase_dom"/>
</dbReference>
<protein>
    <recommendedName>
        <fullName evidence="6">Recombinase family protein</fullName>
    </recommendedName>
</protein>
<dbReference type="PROSITE" id="PS51736">
    <property type="entry name" value="RECOMBINASES_3"/>
    <property type="match status" value="1"/>
</dbReference>
<sequence length="618" mass="69112">MILTRQEGKGHGRHPTTAPAAGRQRSRDRWGCEVTTTDIRNEIASLEDELAALPDAPLRAVIYARVSQDPKEQLRSVSQQIDECTAECARRGWSLVKVFKDNDRSASRYATKDRPQYAALKTYLREGNADVLVMWESSRAQRDLEDYVKARKIAEDNGVKWSYKGRLYDLTRTDDRFATGLDALLDERESSITRDRILRDVRGNAQKGRPHGRLLYGYRREYNSATGDFVRSVIRQDQAQIVREAVRRIAAGEGILTVCRDFNRRGLRTNHGNTWRHFTIRDMVTNPAYIGKRVHQGKVIGDAEWPPILTGNDRQAFFACVRRLNAPGKKSRPGGVKHLATHIATCGICGAGLSSGRNAKKVGQTQGTPRYNCRGDEVLTGGCTAIGKSVVDNYINGLVIERLSRPDAAELLTEDALRAEHAAAALAEAEEKRAILDETADKVAAGTMSVAMASRIEARLLPEIEAAELRANDAGIAPVLREVIRPDIGKVWPKLPMARRREVVRALMDITVTPPLPKDTDQQERQRQRLAFGQRLRELRRGYGLLGMGERQLAKLAGWPPHKVNNAELARGSMTADDVRVWCRLVDAEDQADAVIAMMPTPRAKDTDRIQITWKHDL</sequence>
<dbReference type="CDD" id="cd00338">
    <property type="entry name" value="Ser_Recombinase"/>
    <property type="match status" value="1"/>
</dbReference>
<accession>A0A4V2YPY6</accession>
<reference evidence="4 5" key="1">
    <citation type="submission" date="2019-03" db="EMBL/GenBank/DDBJ databases">
        <title>Draft genome sequences of novel Actinobacteria.</title>
        <authorList>
            <person name="Sahin N."/>
            <person name="Ay H."/>
            <person name="Saygin H."/>
        </authorList>
    </citation>
    <scope>NUCLEOTIDE SEQUENCE [LARGE SCALE GENOMIC DNA]</scope>
    <source>
        <strain evidence="4 5">H3C3</strain>
    </source>
</reference>
<dbReference type="Pfam" id="PF00239">
    <property type="entry name" value="Resolvase"/>
    <property type="match status" value="1"/>
</dbReference>
<dbReference type="Gene3D" id="3.90.1750.20">
    <property type="entry name" value="Putative Large Serine Recombinase, Chain B, Domain 2"/>
    <property type="match status" value="1"/>
</dbReference>